<evidence type="ECO:0000313" key="3">
    <source>
        <dbReference type="Proteomes" id="UP000009144"/>
    </source>
</evidence>
<reference evidence="2 3" key="2">
    <citation type="journal article" date="2013" name="Int. J. Syst. Evol. Microbiol.">
        <title>Methylophaga nitratireducenticrescens sp. nov. and Methylophaga frappieri sp. nov., isolated from the biofilm of the methanol-fed denitrification system treating the seawater at the Montreal Biodome.</title>
        <authorList>
            <person name="Villeneuve C."/>
            <person name="Martineau C."/>
            <person name="Mauffrey F."/>
            <person name="Villemur R."/>
        </authorList>
    </citation>
    <scope>NUCLEOTIDE SEQUENCE [LARGE SCALE GENOMIC DNA]</scope>
    <source>
        <strain evidence="2 3">JAM1</strain>
    </source>
</reference>
<dbReference type="InterPro" id="IPR022061">
    <property type="entry name" value="DUF3617"/>
</dbReference>
<sequence length="99" mass="10865">MNMPAQTNSNQECLTQAKLDEGMGAMNLHESCNVTKADIKTDRVDYAASCSIEGMTTLFEGYATFHGNRLEGKMSSDMNTPLGPMKMNTEYQGERVGDC</sequence>
<accession>I1XN90</accession>
<dbReference type="Proteomes" id="UP000009144">
    <property type="component" value="Chromosome"/>
</dbReference>
<dbReference type="eggNOG" id="ENOG5033539">
    <property type="taxonomic scope" value="Bacteria"/>
</dbReference>
<keyword evidence="3" id="KW-1185">Reference proteome</keyword>
<dbReference type="Pfam" id="PF12276">
    <property type="entry name" value="DUF3617"/>
    <property type="match status" value="1"/>
</dbReference>
<dbReference type="STRING" id="754476.Q7A_3086"/>
<organism evidence="2 3">
    <name type="scientific">Methylophaga nitratireducenticrescens</name>
    <dbReference type="NCBI Taxonomy" id="754476"/>
    <lineage>
        <taxon>Bacteria</taxon>
        <taxon>Pseudomonadati</taxon>
        <taxon>Pseudomonadota</taxon>
        <taxon>Gammaproteobacteria</taxon>
        <taxon>Thiotrichales</taxon>
        <taxon>Piscirickettsiaceae</taxon>
        <taxon>Methylophaga</taxon>
    </lineage>
</organism>
<protein>
    <recommendedName>
        <fullName evidence="4">DUF3617 domain-containing protein</fullName>
    </recommendedName>
</protein>
<dbReference type="EMBL" id="CP003390">
    <property type="protein sequence ID" value="AFI85859.1"/>
    <property type="molecule type" value="Genomic_DNA"/>
</dbReference>
<dbReference type="PATRIC" id="fig|754476.3.peg.3032"/>
<evidence type="ECO:0000313" key="2">
    <source>
        <dbReference type="EMBL" id="AFI85859.1"/>
    </source>
</evidence>
<name>I1XN90_METNJ</name>
<reference evidence="2 3" key="1">
    <citation type="journal article" date="2012" name="J. Bacteriol.">
        <title>Complete genome sequences of Methylophaga sp. strain JAM1 and Methylophaga sp. strain JAM7.</title>
        <authorList>
            <person name="Villeneuve C."/>
            <person name="Martineau C."/>
            <person name="Mauffrey F."/>
            <person name="Villemur R."/>
        </authorList>
    </citation>
    <scope>NUCLEOTIDE SEQUENCE [LARGE SCALE GENOMIC DNA]</scope>
    <source>
        <strain evidence="2 3">JAM1</strain>
    </source>
</reference>
<evidence type="ECO:0008006" key="4">
    <source>
        <dbReference type="Google" id="ProtNLM"/>
    </source>
</evidence>
<proteinExistence type="predicted"/>
<evidence type="ECO:0000256" key="1">
    <source>
        <dbReference type="SAM" id="MobiDB-lite"/>
    </source>
</evidence>
<dbReference type="AlphaFoldDB" id="I1XN90"/>
<gene>
    <name evidence="2" type="ordered locus">Q7A_3086</name>
</gene>
<dbReference type="HOGENOM" id="CLU_148737_0_0_6"/>
<feature type="region of interest" description="Disordered" evidence="1">
    <location>
        <begin position="74"/>
        <end position="99"/>
    </location>
</feature>